<dbReference type="GO" id="GO:0071949">
    <property type="term" value="F:FAD binding"/>
    <property type="evidence" value="ECO:0007669"/>
    <property type="project" value="InterPro"/>
</dbReference>
<keyword evidence="6 16" id="KW-0132">Cell division</keyword>
<dbReference type="InterPro" id="IPR011601">
    <property type="entry name" value="MurB_C"/>
</dbReference>
<keyword evidence="11 16" id="KW-0573">Peptidoglycan synthesis</keyword>
<keyword evidence="14 16" id="KW-0961">Cell wall biogenesis/degradation</keyword>
<dbReference type="Proteomes" id="UP000177354">
    <property type="component" value="Unassembled WGS sequence"/>
</dbReference>
<dbReference type="EMBL" id="MFJF01000007">
    <property type="protein sequence ID" value="OGG07883.1"/>
    <property type="molecule type" value="Genomic_DNA"/>
</dbReference>
<evidence type="ECO:0000256" key="10">
    <source>
        <dbReference type="ARBA" id="ARBA00022960"/>
    </source>
</evidence>
<comment type="similarity">
    <text evidence="16">Belongs to the MurB family.</text>
</comment>
<evidence type="ECO:0000313" key="18">
    <source>
        <dbReference type="EMBL" id="OGG07883.1"/>
    </source>
</evidence>
<dbReference type="InterPro" id="IPR036635">
    <property type="entry name" value="MurB_C_sf"/>
</dbReference>
<comment type="caution">
    <text evidence="18">The sequence shown here is derived from an EMBL/GenBank/DDBJ whole genome shotgun (WGS) entry which is preliminary data.</text>
</comment>
<dbReference type="UniPathway" id="UPA00219"/>
<dbReference type="InterPro" id="IPR016167">
    <property type="entry name" value="FAD-bd_PCMH_sub1"/>
</dbReference>
<dbReference type="GO" id="GO:0005829">
    <property type="term" value="C:cytosol"/>
    <property type="evidence" value="ECO:0007669"/>
    <property type="project" value="TreeGrafter"/>
</dbReference>
<evidence type="ECO:0000256" key="14">
    <source>
        <dbReference type="ARBA" id="ARBA00023316"/>
    </source>
</evidence>
<evidence type="ECO:0000256" key="16">
    <source>
        <dbReference type="HAMAP-Rule" id="MF_00037"/>
    </source>
</evidence>
<comment type="catalytic activity">
    <reaction evidence="15 16">
        <text>UDP-N-acetyl-alpha-D-muramate + NADP(+) = UDP-N-acetyl-3-O-(1-carboxyvinyl)-alpha-D-glucosamine + NADPH + H(+)</text>
        <dbReference type="Rhea" id="RHEA:12248"/>
        <dbReference type="ChEBI" id="CHEBI:15378"/>
        <dbReference type="ChEBI" id="CHEBI:57783"/>
        <dbReference type="ChEBI" id="CHEBI:58349"/>
        <dbReference type="ChEBI" id="CHEBI:68483"/>
        <dbReference type="ChEBI" id="CHEBI:70757"/>
        <dbReference type="EC" id="1.3.1.98"/>
    </reaction>
</comment>
<dbReference type="GO" id="GO:0071555">
    <property type="term" value="P:cell wall organization"/>
    <property type="evidence" value="ECO:0007669"/>
    <property type="project" value="UniProtKB-KW"/>
</dbReference>
<dbReference type="InterPro" id="IPR006094">
    <property type="entry name" value="Oxid_FAD_bind_N"/>
</dbReference>
<evidence type="ECO:0000256" key="8">
    <source>
        <dbReference type="ARBA" id="ARBA00022827"/>
    </source>
</evidence>
<dbReference type="Gene3D" id="3.30.43.10">
    <property type="entry name" value="Uridine Diphospho-n-acetylenolpyruvylglucosamine Reductase, domain 2"/>
    <property type="match status" value="1"/>
</dbReference>
<evidence type="ECO:0000256" key="12">
    <source>
        <dbReference type="ARBA" id="ARBA00023002"/>
    </source>
</evidence>
<dbReference type="GO" id="GO:0051301">
    <property type="term" value="P:cell division"/>
    <property type="evidence" value="ECO:0007669"/>
    <property type="project" value="UniProtKB-KW"/>
</dbReference>
<keyword evidence="7 16" id="KW-0285">Flavoprotein</keyword>
<evidence type="ECO:0000256" key="5">
    <source>
        <dbReference type="ARBA" id="ARBA00022490"/>
    </source>
</evidence>
<evidence type="ECO:0000256" key="1">
    <source>
        <dbReference type="ARBA" id="ARBA00001974"/>
    </source>
</evidence>
<dbReference type="SUPFAM" id="SSF56194">
    <property type="entry name" value="Uridine diphospho-N-Acetylenolpyruvylglucosamine reductase, MurB, C-terminal domain"/>
    <property type="match status" value="1"/>
</dbReference>
<dbReference type="HAMAP" id="MF_00037">
    <property type="entry name" value="MurB"/>
    <property type="match status" value="1"/>
</dbReference>
<keyword evidence="5 16" id="KW-0963">Cytoplasm</keyword>
<dbReference type="PANTHER" id="PTHR21071">
    <property type="entry name" value="UDP-N-ACETYLENOLPYRUVOYLGLUCOSAMINE REDUCTASE"/>
    <property type="match status" value="1"/>
</dbReference>
<evidence type="ECO:0000256" key="4">
    <source>
        <dbReference type="ARBA" id="ARBA00004752"/>
    </source>
</evidence>
<dbReference type="InterPro" id="IPR036318">
    <property type="entry name" value="FAD-bd_PCMH-like_sf"/>
</dbReference>
<evidence type="ECO:0000313" key="19">
    <source>
        <dbReference type="Proteomes" id="UP000177354"/>
    </source>
</evidence>
<keyword evidence="9 16" id="KW-0521">NADP</keyword>
<evidence type="ECO:0000256" key="6">
    <source>
        <dbReference type="ARBA" id="ARBA00022618"/>
    </source>
</evidence>
<reference evidence="18 19" key="1">
    <citation type="journal article" date="2016" name="Nat. Commun.">
        <title>Thousands of microbial genomes shed light on interconnected biogeochemical processes in an aquifer system.</title>
        <authorList>
            <person name="Anantharaman K."/>
            <person name="Brown C.T."/>
            <person name="Hug L.A."/>
            <person name="Sharon I."/>
            <person name="Castelle C.J."/>
            <person name="Probst A.J."/>
            <person name="Thomas B.C."/>
            <person name="Singh A."/>
            <person name="Wilkins M.J."/>
            <person name="Karaoz U."/>
            <person name="Brodie E.L."/>
            <person name="Williams K.H."/>
            <person name="Hubbard S.S."/>
            <person name="Banfield J.F."/>
        </authorList>
    </citation>
    <scope>NUCLEOTIDE SEQUENCE [LARGE SCALE GENOMIC DNA]</scope>
</reference>
<keyword evidence="13 16" id="KW-0131">Cell cycle</keyword>
<dbReference type="Pfam" id="PF01565">
    <property type="entry name" value="FAD_binding_4"/>
    <property type="match status" value="1"/>
</dbReference>
<dbReference type="InterPro" id="IPR016169">
    <property type="entry name" value="FAD-bd_PCMH_sub2"/>
</dbReference>
<comment type="function">
    <text evidence="2 16">Cell wall formation.</text>
</comment>
<accession>A0A1F5Z654</accession>
<protein>
    <recommendedName>
        <fullName evidence="16">UDP-N-acetylenolpyruvoylglucosamine reductase</fullName>
        <ecNumber evidence="16">1.3.1.98</ecNumber>
    </recommendedName>
    <alternativeName>
        <fullName evidence="16">UDP-N-acetylmuramate dehydrogenase</fullName>
    </alternativeName>
</protein>
<comment type="subcellular location">
    <subcellularLocation>
        <location evidence="3 16">Cytoplasm</location>
    </subcellularLocation>
</comment>
<dbReference type="PANTHER" id="PTHR21071:SF4">
    <property type="entry name" value="UDP-N-ACETYLENOLPYRUVOYLGLUCOSAMINE REDUCTASE"/>
    <property type="match status" value="1"/>
</dbReference>
<dbReference type="PROSITE" id="PS51387">
    <property type="entry name" value="FAD_PCMH"/>
    <property type="match status" value="1"/>
</dbReference>
<proteinExistence type="inferred from homology"/>
<evidence type="ECO:0000256" key="13">
    <source>
        <dbReference type="ARBA" id="ARBA00023306"/>
    </source>
</evidence>
<name>A0A1F5Z654_9BACT</name>
<feature type="active site" evidence="16">
    <location>
        <position position="163"/>
    </location>
</feature>
<dbReference type="Pfam" id="PF02873">
    <property type="entry name" value="MurB_C"/>
    <property type="match status" value="1"/>
</dbReference>
<keyword evidence="12 16" id="KW-0560">Oxidoreductase</keyword>
<feature type="active site" description="Proton donor" evidence="16">
    <location>
        <position position="213"/>
    </location>
</feature>
<feature type="domain" description="FAD-binding PCMH-type" evidence="17">
    <location>
        <begin position="22"/>
        <end position="184"/>
    </location>
</feature>
<keyword evidence="8 16" id="KW-0274">FAD</keyword>
<keyword evidence="10 16" id="KW-0133">Cell shape</keyword>
<dbReference type="InterPro" id="IPR016166">
    <property type="entry name" value="FAD-bd_PCMH"/>
</dbReference>
<evidence type="ECO:0000256" key="11">
    <source>
        <dbReference type="ARBA" id="ARBA00022984"/>
    </source>
</evidence>
<evidence type="ECO:0000256" key="2">
    <source>
        <dbReference type="ARBA" id="ARBA00003921"/>
    </source>
</evidence>
<dbReference type="InterPro" id="IPR003170">
    <property type="entry name" value="MurB"/>
</dbReference>
<dbReference type="NCBIfam" id="TIGR00179">
    <property type="entry name" value="murB"/>
    <property type="match status" value="1"/>
</dbReference>
<evidence type="ECO:0000256" key="9">
    <source>
        <dbReference type="ARBA" id="ARBA00022857"/>
    </source>
</evidence>
<gene>
    <name evidence="16" type="primary">murB</name>
    <name evidence="18" type="ORF">A2777_00540</name>
</gene>
<dbReference type="EC" id="1.3.1.98" evidence="16"/>
<comment type="cofactor">
    <cofactor evidence="1 16">
        <name>FAD</name>
        <dbReference type="ChEBI" id="CHEBI:57692"/>
    </cofactor>
</comment>
<evidence type="ECO:0000256" key="3">
    <source>
        <dbReference type="ARBA" id="ARBA00004496"/>
    </source>
</evidence>
<feature type="active site" evidence="16">
    <location>
        <position position="303"/>
    </location>
</feature>
<sequence length="308" mass="34088">MDKFPLMVKKSVSLAGLSTFSIGGKVDNLVEIKNRNGLLTSLSYFKKNKISFKVFAEGSNIVFPDKGINGFLIRLINGSVYKIGNEIVSDAGVTLTKLINFSIKNGLSGLEKLSGIPGSVGGAVVGNAGAYGISVSDIIQEVECWDNGKIYWLTNADSRFRYRDSIFKHKPFVIVSVRFRLKKSSYDSLRKTSLEIISIREKKYKPGLKCPGSFFKNIIVADLKKTVIERIGFENIKYGKIPAGFLLEKVGACGMSVGDIEIASFHGNLFYNKGKGKSEEVKKLAGILKAKVYKKFGIFLEEEIRYFL</sequence>
<dbReference type="GO" id="GO:0008360">
    <property type="term" value="P:regulation of cell shape"/>
    <property type="evidence" value="ECO:0007669"/>
    <property type="project" value="UniProtKB-KW"/>
</dbReference>
<dbReference type="SUPFAM" id="SSF56176">
    <property type="entry name" value="FAD-binding/transporter-associated domain-like"/>
    <property type="match status" value="1"/>
</dbReference>
<dbReference type="GO" id="GO:0008762">
    <property type="term" value="F:UDP-N-acetylmuramate dehydrogenase activity"/>
    <property type="evidence" value="ECO:0007669"/>
    <property type="project" value="UniProtKB-UniRule"/>
</dbReference>
<organism evidence="18 19">
    <name type="scientific">Candidatus Gottesmanbacteria bacterium RIFCSPHIGHO2_01_FULL_40_15</name>
    <dbReference type="NCBI Taxonomy" id="1798376"/>
    <lineage>
        <taxon>Bacteria</taxon>
        <taxon>Candidatus Gottesmaniibacteriota</taxon>
    </lineage>
</organism>
<evidence type="ECO:0000256" key="15">
    <source>
        <dbReference type="ARBA" id="ARBA00048914"/>
    </source>
</evidence>
<comment type="pathway">
    <text evidence="4 16">Cell wall biogenesis; peptidoglycan biosynthesis.</text>
</comment>
<dbReference type="AlphaFoldDB" id="A0A1F5Z654"/>
<dbReference type="GO" id="GO:0009252">
    <property type="term" value="P:peptidoglycan biosynthetic process"/>
    <property type="evidence" value="ECO:0007669"/>
    <property type="project" value="UniProtKB-UniRule"/>
</dbReference>
<evidence type="ECO:0000256" key="7">
    <source>
        <dbReference type="ARBA" id="ARBA00022630"/>
    </source>
</evidence>
<dbReference type="Gene3D" id="3.90.78.10">
    <property type="entry name" value="UDP-N-acetylenolpyruvoylglucosamine reductase, C-terminal domain"/>
    <property type="match status" value="1"/>
</dbReference>
<evidence type="ECO:0000259" key="17">
    <source>
        <dbReference type="PROSITE" id="PS51387"/>
    </source>
</evidence>
<dbReference type="Gene3D" id="3.30.465.10">
    <property type="match status" value="1"/>
</dbReference>